<protein>
    <recommendedName>
        <fullName evidence="3">F-box domain-containing protein</fullName>
    </recommendedName>
</protein>
<dbReference type="STRING" id="765440.A0A0C3FRC1"/>
<accession>A0A0C3FRC1</accession>
<name>A0A0C3FRC1_PILCF</name>
<feature type="non-terminal residue" evidence="1">
    <location>
        <position position="1"/>
    </location>
</feature>
<dbReference type="OrthoDB" id="2269034at2759"/>
<evidence type="ECO:0008006" key="3">
    <source>
        <dbReference type="Google" id="ProtNLM"/>
    </source>
</evidence>
<reference evidence="1 2" key="1">
    <citation type="submission" date="2014-04" db="EMBL/GenBank/DDBJ databases">
        <authorList>
            <consortium name="DOE Joint Genome Institute"/>
            <person name="Kuo A."/>
            <person name="Tarkka M."/>
            <person name="Buscot F."/>
            <person name="Kohler A."/>
            <person name="Nagy L.G."/>
            <person name="Floudas D."/>
            <person name="Copeland A."/>
            <person name="Barry K.W."/>
            <person name="Cichocki N."/>
            <person name="Veneault-Fourrey C."/>
            <person name="LaButti K."/>
            <person name="Lindquist E.A."/>
            <person name="Lipzen A."/>
            <person name="Lundell T."/>
            <person name="Morin E."/>
            <person name="Murat C."/>
            <person name="Sun H."/>
            <person name="Tunlid A."/>
            <person name="Henrissat B."/>
            <person name="Grigoriev I.V."/>
            <person name="Hibbett D.S."/>
            <person name="Martin F."/>
            <person name="Nordberg H.P."/>
            <person name="Cantor M.N."/>
            <person name="Hua S.X."/>
        </authorList>
    </citation>
    <scope>NUCLEOTIDE SEQUENCE [LARGE SCALE GENOMIC DNA]</scope>
    <source>
        <strain evidence="1 2">F 1598</strain>
    </source>
</reference>
<dbReference type="EMBL" id="KN832995">
    <property type="protein sequence ID" value="KIM82259.1"/>
    <property type="molecule type" value="Genomic_DNA"/>
</dbReference>
<proteinExistence type="predicted"/>
<dbReference type="Gene3D" id="1.20.1280.50">
    <property type="match status" value="1"/>
</dbReference>
<organism evidence="1 2">
    <name type="scientific">Piloderma croceum (strain F 1598)</name>
    <dbReference type="NCBI Taxonomy" id="765440"/>
    <lineage>
        <taxon>Eukaryota</taxon>
        <taxon>Fungi</taxon>
        <taxon>Dikarya</taxon>
        <taxon>Basidiomycota</taxon>
        <taxon>Agaricomycotina</taxon>
        <taxon>Agaricomycetes</taxon>
        <taxon>Agaricomycetidae</taxon>
        <taxon>Atheliales</taxon>
        <taxon>Atheliaceae</taxon>
        <taxon>Piloderma</taxon>
    </lineage>
</organism>
<keyword evidence="2" id="KW-1185">Reference proteome</keyword>
<dbReference type="AlphaFoldDB" id="A0A0C3FRC1"/>
<gene>
    <name evidence="1" type="ORF">PILCRDRAFT_32060</name>
</gene>
<evidence type="ECO:0000313" key="2">
    <source>
        <dbReference type="Proteomes" id="UP000054166"/>
    </source>
</evidence>
<dbReference type="Proteomes" id="UP000054166">
    <property type="component" value="Unassembled WGS sequence"/>
</dbReference>
<feature type="non-terminal residue" evidence="1">
    <location>
        <position position="93"/>
    </location>
</feature>
<sequence>ISALDSDIAQVQATLTELQRKRQTLYSHIQEHKSLISAIRRFPAELLGEVFAHCLPERWQERTNKTPSLLTQVCRHWRAIAISMRELWSSFIY</sequence>
<reference evidence="2" key="2">
    <citation type="submission" date="2015-01" db="EMBL/GenBank/DDBJ databases">
        <title>Evolutionary Origins and Diversification of the Mycorrhizal Mutualists.</title>
        <authorList>
            <consortium name="DOE Joint Genome Institute"/>
            <consortium name="Mycorrhizal Genomics Consortium"/>
            <person name="Kohler A."/>
            <person name="Kuo A."/>
            <person name="Nagy L.G."/>
            <person name="Floudas D."/>
            <person name="Copeland A."/>
            <person name="Barry K.W."/>
            <person name="Cichocki N."/>
            <person name="Veneault-Fourrey C."/>
            <person name="LaButti K."/>
            <person name="Lindquist E.A."/>
            <person name="Lipzen A."/>
            <person name="Lundell T."/>
            <person name="Morin E."/>
            <person name="Murat C."/>
            <person name="Riley R."/>
            <person name="Ohm R."/>
            <person name="Sun H."/>
            <person name="Tunlid A."/>
            <person name="Henrissat B."/>
            <person name="Grigoriev I.V."/>
            <person name="Hibbett D.S."/>
            <person name="Martin F."/>
        </authorList>
    </citation>
    <scope>NUCLEOTIDE SEQUENCE [LARGE SCALE GENOMIC DNA]</scope>
    <source>
        <strain evidence="2">F 1598</strain>
    </source>
</reference>
<dbReference type="InParanoid" id="A0A0C3FRC1"/>
<dbReference type="HOGENOM" id="CLU_018544_3_3_1"/>
<evidence type="ECO:0000313" key="1">
    <source>
        <dbReference type="EMBL" id="KIM82259.1"/>
    </source>
</evidence>